<feature type="transmembrane region" description="Helical" evidence="7">
    <location>
        <begin position="390"/>
        <end position="409"/>
    </location>
</feature>
<organism evidence="8 9">
    <name type="scientific">Heterodera schachtii</name>
    <name type="common">Sugarbeet cyst nematode worm</name>
    <name type="synonym">Tylenchus schachtii</name>
    <dbReference type="NCBI Taxonomy" id="97005"/>
    <lineage>
        <taxon>Eukaryota</taxon>
        <taxon>Metazoa</taxon>
        <taxon>Ecdysozoa</taxon>
        <taxon>Nematoda</taxon>
        <taxon>Chromadorea</taxon>
        <taxon>Rhabditida</taxon>
        <taxon>Tylenchina</taxon>
        <taxon>Tylenchomorpha</taxon>
        <taxon>Tylenchoidea</taxon>
        <taxon>Heteroderidae</taxon>
        <taxon>Heteroderinae</taxon>
        <taxon>Heterodera</taxon>
    </lineage>
</organism>
<comment type="subcellular location">
    <subcellularLocation>
        <location evidence="2">Chromosome</location>
    </subcellularLocation>
    <subcellularLocation>
        <location evidence="1">Nucleus</location>
    </subcellularLocation>
</comment>
<dbReference type="PANTHER" id="PTHR13386:SF1">
    <property type="entry name" value="HISTONE PARYLATION FACTOR 1"/>
    <property type="match status" value="1"/>
</dbReference>
<reference evidence="8 9" key="1">
    <citation type="submission" date="2024-10" db="EMBL/GenBank/DDBJ databases">
        <authorList>
            <person name="Kim D."/>
        </authorList>
    </citation>
    <scope>NUCLEOTIDE SEQUENCE [LARGE SCALE GENOMIC DNA]</scope>
    <source>
        <strain evidence="8">Taebaek</strain>
    </source>
</reference>
<keyword evidence="4" id="KW-0158">Chromosome</keyword>
<dbReference type="EMBL" id="JBICCN010000333">
    <property type="protein sequence ID" value="KAL3076549.1"/>
    <property type="molecule type" value="Genomic_DNA"/>
</dbReference>
<feature type="transmembrane region" description="Helical" evidence="7">
    <location>
        <begin position="449"/>
        <end position="475"/>
    </location>
</feature>
<evidence type="ECO:0000256" key="6">
    <source>
        <dbReference type="SAM" id="MobiDB-lite"/>
    </source>
</evidence>
<evidence type="ECO:0000256" key="3">
    <source>
        <dbReference type="ARBA" id="ARBA00010803"/>
    </source>
</evidence>
<evidence type="ECO:0000313" key="8">
    <source>
        <dbReference type="EMBL" id="KAL3076549.1"/>
    </source>
</evidence>
<accession>A0ABD2I817</accession>
<evidence type="ECO:0000256" key="1">
    <source>
        <dbReference type="ARBA" id="ARBA00004123"/>
    </source>
</evidence>
<gene>
    <name evidence="8" type="ORF">niasHS_014454</name>
</gene>
<dbReference type="GO" id="GO:0005694">
    <property type="term" value="C:chromosome"/>
    <property type="evidence" value="ECO:0007669"/>
    <property type="project" value="UniProtKB-SubCell"/>
</dbReference>
<feature type="compositionally biased region" description="Basic residues" evidence="6">
    <location>
        <begin position="1"/>
        <end position="10"/>
    </location>
</feature>
<dbReference type="PANTHER" id="PTHR13386">
    <property type="entry name" value="HISTONE PARYLATION FACTOR 1"/>
    <property type="match status" value="1"/>
</dbReference>
<evidence type="ECO:0000256" key="4">
    <source>
        <dbReference type="ARBA" id="ARBA00022454"/>
    </source>
</evidence>
<sequence>MTRSRNKKTPQKPPSDAGNKVPPIEKGNGYYRPPSDNTKKNAQLKRNIKTKMGTTDSEEKKTEPMKKFNQMFSSVQQMFSWVQKENVETKIDDDETLLKRLDNVFMVKHPPELLNFWRHAVKLKPENPLDAFSELDSLALVGPFLLLAAAHSERHTKNTKNGATATADEDAQQQNDLLLDSRFATDLPEMETLLVHRGGRFCYWHDVPEEMPNILVHVAAGGGGGEGHDFQQQHFPTTSICGKHDLFAALQFMLNKLASTGTTTAKAKKQQSNNTGTTTTSNTGVKKPDQKLAHLFPDNFDMMANNGADGPDYLQMLKKRRDRESLVMLFHGIVNKFPPDDKDIGYRQLLLDDAKKNAQLKRNIKTKMCTTDNEEKKAEPRKKFCKMFSLPQFSFCFVFLLLSFFVIWYTSDQTQLNTKIPLNDSTPVTPKPPFWLYTDPFWRSVVHGVFYACLAISAFSLIFGFASIIFILFLLSRTLTNMEHITMTYKEIEEIFARMLLKSEIYRSEMDKLEEKQKKRDVEGGGRA</sequence>
<dbReference type="Proteomes" id="UP001620645">
    <property type="component" value="Unassembled WGS sequence"/>
</dbReference>
<evidence type="ECO:0000256" key="7">
    <source>
        <dbReference type="SAM" id="Phobius"/>
    </source>
</evidence>
<keyword evidence="7" id="KW-1133">Transmembrane helix</keyword>
<comment type="caution">
    <text evidence="8">The sequence shown here is derived from an EMBL/GenBank/DDBJ whole genome shotgun (WGS) entry which is preliminary data.</text>
</comment>
<keyword evidence="7" id="KW-0812">Transmembrane</keyword>
<feature type="region of interest" description="Disordered" evidence="6">
    <location>
        <begin position="1"/>
        <end position="64"/>
    </location>
</feature>
<evidence type="ECO:0000256" key="5">
    <source>
        <dbReference type="ARBA" id="ARBA00023242"/>
    </source>
</evidence>
<feature type="compositionally biased region" description="Low complexity" evidence="6">
    <location>
        <begin position="272"/>
        <end position="284"/>
    </location>
</feature>
<evidence type="ECO:0008006" key="10">
    <source>
        <dbReference type="Google" id="ProtNLM"/>
    </source>
</evidence>
<keyword evidence="9" id="KW-1185">Reference proteome</keyword>
<name>A0ABD2I817_HETSC</name>
<comment type="similarity">
    <text evidence="3">Belongs to the HPF1 family.</text>
</comment>
<feature type="region of interest" description="Disordered" evidence="6">
    <location>
        <begin position="264"/>
        <end position="287"/>
    </location>
</feature>
<keyword evidence="5" id="KW-0539">Nucleus</keyword>
<evidence type="ECO:0000256" key="2">
    <source>
        <dbReference type="ARBA" id="ARBA00004286"/>
    </source>
</evidence>
<keyword evidence="7" id="KW-0472">Membrane</keyword>
<protein>
    <recommendedName>
        <fullName evidence="10">Odorant receptor</fullName>
    </recommendedName>
</protein>
<dbReference type="Pfam" id="PF10228">
    <property type="entry name" value="HPF1"/>
    <property type="match status" value="1"/>
</dbReference>
<dbReference type="AlphaFoldDB" id="A0ABD2I817"/>
<proteinExistence type="inferred from homology"/>
<dbReference type="InterPro" id="IPR019361">
    <property type="entry name" value="HPF1"/>
</dbReference>
<evidence type="ECO:0000313" key="9">
    <source>
        <dbReference type="Proteomes" id="UP001620645"/>
    </source>
</evidence>
<dbReference type="GO" id="GO:0005634">
    <property type="term" value="C:nucleus"/>
    <property type="evidence" value="ECO:0007669"/>
    <property type="project" value="UniProtKB-SubCell"/>
</dbReference>